<dbReference type="RefSeq" id="WP_386254092.1">
    <property type="nucleotide sequence ID" value="NZ_JBHTRV010000040.1"/>
</dbReference>
<name>A0ABW6J7F1_STRWE</name>
<comment type="caution">
    <text evidence="1">The sequence shown here is derived from an EMBL/GenBank/DDBJ whole genome shotgun (WGS) entry which is preliminary data.</text>
</comment>
<evidence type="ECO:0000313" key="2">
    <source>
        <dbReference type="Proteomes" id="UP001600424"/>
    </source>
</evidence>
<keyword evidence="2" id="KW-1185">Reference proteome</keyword>
<accession>A0ABW6J7F1</accession>
<sequence>MGSGAGETTTEPVRPVWVLTPLESVGPLRFGMSADEVRAALPEAVELSRFSAEPFYPEIYGLQLGFHPAVPAVYAYFEGTGRLFCVAADAAHGPRVTLDGLELTGRMPALLQERVLDLHSSGTHHVSYGPRGNPGINGIGMVLRVQDTEDGVRTRPVLVGREWADRCTDDWEGSIPECEWLGRQWCVYNGSDMYPPPGYATNWPAGWTAPF</sequence>
<protein>
    <submittedName>
        <fullName evidence="1">Uncharacterized protein</fullName>
    </submittedName>
</protein>
<gene>
    <name evidence="1" type="ORF">ACFQ63_35205</name>
</gene>
<dbReference type="EMBL" id="JBHTRV010000040">
    <property type="protein sequence ID" value="MFE5984930.1"/>
    <property type="molecule type" value="Genomic_DNA"/>
</dbReference>
<dbReference type="Proteomes" id="UP001600424">
    <property type="component" value="Unassembled WGS sequence"/>
</dbReference>
<reference evidence="1 2" key="1">
    <citation type="submission" date="2024-09" db="EMBL/GenBank/DDBJ databases">
        <title>The Natural Products Discovery Center: Release of the First 8490 Sequenced Strains for Exploring Actinobacteria Biosynthetic Diversity.</title>
        <authorList>
            <person name="Kalkreuter E."/>
            <person name="Kautsar S.A."/>
            <person name="Yang D."/>
            <person name="Bader C.D."/>
            <person name="Teijaro C.N."/>
            <person name="Fluegel L."/>
            <person name="Davis C.M."/>
            <person name="Simpson J.R."/>
            <person name="Lauterbach L."/>
            <person name="Steele A.D."/>
            <person name="Gui C."/>
            <person name="Meng S."/>
            <person name="Li G."/>
            <person name="Viehrig K."/>
            <person name="Ye F."/>
            <person name="Su P."/>
            <person name="Kiefer A.F."/>
            <person name="Nichols A."/>
            <person name="Cepeda A.J."/>
            <person name="Yan W."/>
            <person name="Fan B."/>
            <person name="Jiang Y."/>
            <person name="Adhikari A."/>
            <person name="Zheng C.-J."/>
            <person name="Schuster L."/>
            <person name="Cowan T.M."/>
            <person name="Smanski M.J."/>
            <person name="Chevrette M.G."/>
            <person name="De Carvalho L.P.S."/>
            <person name="Shen B."/>
        </authorList>
    </citation>
    <scope>NUCLEOTIDE SEQUENCE [LARGE SCALE GENOMIC DNA]</scope>
    <source>
        <strain evidence="1 2">NPDC056472</strain>
    </source>
</reference>
<evidence type="ECO:0000313" key="1">
    <source>
        <dbReference type="EMBL" id="MFE5984930.1"/>
    </source>
</evidence>
<proteinExistence type="predicted"/>
<organism evidence="1 2">
    <name type="scientific">Streptomyces wedmorensis</name>
    <dbReference type="NCBI Taxonomy" id="43759"/>
    <lineage>
        <taxon>Bacteria</taxon>
        <taxon>Bacillati</taxon>
        <taxon>Actinomycetota</taxon>
        <taxon>Actinomycetes</taxon>
        <taxon>Kitasatosporales</taxon>
        <taxon>Streptomycetaceae</taxon>
        <taxon>Streptomyces</taxon>
    </lineage>
</organism>